<keyword evidence="2" id="KW-1185">Reference proteome</keyword>
<dbReference type="RefSeq" id="WP_184731203.1">
    <property type="nucleotide sequence ID" value="NZ_JACHIW010000002.1"/>
</dbReference>
<accession>A0A840QJB2</accession>
<evidence type="ECO:0000313" key="2">
    <source>
        <dbReference type="Proteomes" id="UP000584374"/>
    </source>
</evidence>
<proteinExistence type="predicted"/>
<protein>
    <submittedName>
        <fullName evidence="1">Uncharacterized protein</fullName>
    </submittedName>
</protein>
<dbReference type="EMBL" id="JACHIW010000002">
    <property type="protein sequence ID" value="MBB5159039.1"/>
    <property type="molecule type" value="Genomic_DNA"/>
</dbReference>
<evidence type="ECO:0000313" key="1">
    <source>
        <dbReference type="EMBL" id="MBB5159039.1"/>
    </source>
</evidence>
<name>A0A840QJB2_9PSEU</name>
<gene>
    <name evidence="1" type="ORF">BJ970_006638</name>
</gene>
<comment type="caution">
    <text evidence="1">The sequence shown here is derived from an EMBL/GenBank/DDBJ whole genome shotgun (WGS) entry which is preliminary data.</text>
</comment>
<reference evidence="1 2" key="1">
    <citation type="submission" date="2020-08" db="EMBL/GenBank/DDBJ databases">
        <title>Sequencing the genomes of 1000 actinobacteria strains.</title>
        <authorList>
            <person name="Klenk H.-P."/>
        </authorList>
    </citation>
    <scope>NUCLEOTIDE SEQUENCE [LARGE SCALE GENOMIC DNA]</scope>
    <source>
        <strain evidence="1 2">DSM 45584</strain>
    </source>
</reference>
<organism evidence="1 2">
    <name type="scientific">Saccharopolyspora phatthalungensis</name>
    <dbReference type="NCBI Taxonomy" id="664693"/>
    <lineage>
        <taxon>Bacteria</taxon>
        <taxon>Bacillati</taxon>
        <taxon>Actinomycetota</taxon>
        <taxon>Actinomycetes</taxon>
        <taxon>Pseudonocardiales</taxon>
        <taxon>Pseudonocardiaceae</taxon>
        <taxon>Saccharopolyspora</taxon>
    </lineage>
</organism>
<dbReference type="Proteomes" id="UP000584374">
    <property type="component" value="Unassembled WGS sequence"/>
</dbReference>
<sequence>MKKLTKTERCKLHTVLVSSHVLLTVREALAVAPGITAVRASALRHSRTDAFGEHAVDVVMAARFDRARLAAVRWDSTEANIIVQEAATGLVVNLKRTTHSYTARSNAA</sequence>
<dbReference type="AlphaFoldDB" id="A0A840QJB2"/>